<keyword evidence="1 3" id="KW-0996">Nickel insertion</keyword>
<dbReference type="HAMAP" id="MF_01385">
    <property type="entry name" value="UreF"/>
    <property type="match status" value="1"/>
</dbReference>
<name>A0A918TV39_9RHOB</name>
<dbReference type="Gene3D" id="1.10.4190.10">
    <property type="entry name" value="Urease accessory protein UreF"/>
    <property type="match status" value="1"/>
</dbReference>
<dbReference type="PIRSF" id="PIRSF009467">
    <property type="entry name" value="Ureas_acces_UreF"/>
    <property type="match status" value="1"/>
</dbReference>
<evidence type="ECO:0000256" key="1">
    <source>
        <dbReference type="ARBA" id="ARBA00022988"/>
    </source>
</evidence>
<dbReference type="GO" id="GO:0016151">
    <property type="term" value="F:nickel cation binding"/>
    <property type="evidence" value="ECO:0007669"/>
    <property type="project" value="UniProtKB-UniRule"/>
</dbReference>
<comment type="subcellular location">
    <subcellularLocation>
        <location evidence="3">Cytoplasm</location>
    </subcellularLocation>
</comment>
<dbReference type="PANTHER" id="PTHR33620">
    <property type="entry name" value="UREASE ACCESSORY PROTEIN F"/>
    <property type="match status" value="1"/>
</dbReference>
<keyword evidence="2 3" id="KW-0143">Chaperone</keyword>
<dbReference type="Proteomes" id="UP000638981">
    <property type="component" value="Unassembled WGS sequence"/>
</dbReference>
<keyword evidence="3" id="KW-0963">Cytoplasm</keyword>
<comment type="caution">
    <text evidence="4">The sequence shown here is derived from an EMBL/GenBank/DDBJ whole genome shotgun (WGS) entry which is preliminary data.</text>
</comment>
<dbReference type="AlphaFoldDB" id="A0A918TV39"/>
<dbReference type="GO" id="GO:0005737">
    <property type="term" value="C:cytoplasm"/>
    <property type="evidence" value="ECO:0007669"/>
    <property type="project" value="UniProtKB-SubCell"/>
</dbReference>
<evidence type="ECO:0000313" key="5">
    <source>
        <dbReference type="Proteomes" id="UP000638981"/>
    </source>
</evidence>
<comment type="similarity">
    <text evidence="3">Belongs to the UreF family.</text>
</comment>
<dbReference type="InterPro" id="IPR038277">
    <property type="entry name" value="UreF_sf"/>
</dbReference>
<gene>
    <name evidence="3 4" type="primary">ureF</name>
    <name evidence="4" type="ORF">GCM10007315_26780</name>
</gene>
<reference evidence="4" key="2">
    <citation type="submission" date="2020-09" db="EMBL/GenBank/DDBJ databases">
        <authorList>
            <person name="Sun Q."/>
            <person name="Kim S."/>
        </authorList>
    </citation>
    <scope>NUCLEOTIDE SEQUENCE</scope>
    <source>
        <strain evidence="4">KCTC 23310</strain>
    </source>
</reference>
<dbReference type="PANTHER" id="PTHR33620:SF1">
    <property type="entry name" value="UREASE ACCESSORY PROTEIN F"/>
    <property type="match status" value="1"/>
</dbReference>
<organism evidence="4 5">
    <name type="scientific">Neogemmobacter tilapiae</name>
    <dbReference type="NCBI Taxonomy" id="875041"/>
    <lineage>
        <taxon>Bacteria</taxon>
        <taxon>Pseudomonadati</taxon>
        <taxon>Pseudomonadota</taxon>
        <taxon>Alphaproteobacteria</taxon>
        <taxon>Rhodobacterales</taxon>
        <taxon>Paracoccaceae</taxon>
        <taxon>Neogemmobacter</taxon>
    </lineage>
</organism>
<accession>A0A918TV39</accession>
<proteinExistence type="inferred from homology"/>
<dbReference type="Pfam" id="PF01730">
    <property type="entry name" value="UreF"/>
    <property type="match status" value="1"/>
</dbReference>
<evidence type="ECO:0000313" key="4">
    <source>
        <dbReference type="EMBL" id="GHC61409.1"/>
    </source>
</evidence>
<dbReference type="InterPro" id="IPR002639">
    <property type="entry name" value="UreF"/>
</dbReference>
<evidence type="ECO:0000256" key="3">
    <source>
        <dbReference type="HAMAP-Rule" id="MF_01385"/>
    </source>
</evidence>
<reference evidence="4" key="1">
    <citation type="journal article" date="2014" name="Int. J. Syst. Evol. Microbiol.">
        <title>Complete genome sequence of Corynebacterium casei LMG S-19264T (=DSM 44701T), isolated from a smear-ripened cheese.</title>
        <authorList>
            <consortium name="US DOE Joint Genome Institute (JGI-PGF)"/>
            <person name="Walter F."/>
            <person name="Albersmeier A."/>
            <person name="Kalinowski J."/>
            <person name="Ruckert C."/>
        </authorList>
    </citation>
    <scope>NUCLEOTIDE SEQUENCE</scope>
    <source>
        <strain evidence="4">KCTC 23310</strain>
    </source>
</reference>
<keyword evidence="5" id="KW-1185">Reference proteome</keyword>
<protein>
    <recommendedName>
        <fullName evidence="3">Urease accessory protein UreF</fullName>
    </recommendedName>
</protein>
<dbReference type="EMBL" id="BMYJ01000008">
    <property type="protein sequence ID" value="GHC61409.1"/>
    <property type="molecule type" value="Genomic_DNA"/>
</dbReference>
<sequence length="209" mass="21932">MTAELLRLIQWLSPAFPVGGFAYSHGLESAMVSGAVRDGAGVREWVGDVLAYGSGRNDAILLARGLAGGDLEDLSDLARAMAASSERLREMMDQGAAFAMATSALTGMDLPARPLPLAVAQAARGLDLPLETVLSVYLQSFAGALVMAAVKFLPLGQTEGQGILQALQPLVLEIAKDAARPDADFASSAFGADMAAMEHEILEVRIFRT</sequence>
<evidence type="ECO:0000256" key="2">
    <source>
        <dbReference type="ARBA" id="ARBA00023186"/>
    </source>
</evidence>
<comment type="function">
    <text evidence="3">Required for maturation of urease via the functional incorporation of the urease nickel metallocenter.</text>
</comment>
<dbReference type="RefSeq" id="WP_189412194.1">
    <property type="nucleotide sequence ID" value="NZ_BMYJ01000008.1"/>
</dbReference>
<comment type="subunit">
    <text evidence="3">UreD, UreF and UreG form a complex that acts as a GTP-hydrolysis-dependent molecular chaperone, activating the urease apoprotein by helping to assemble the nickel containing metallocenter of UreC. The UreE protein probably delivers the nickel.</text>
</comment>